<gene>
    <name evidence="2" type="ORF">CLV25_10913</name>
</gene>
<dbReference type="EMBL" id="SLWB01000009">
    <property type="protein sequence ID" value="TCN66384.1"/>
    <property type="molecule type" value="Genomic_DNA"/>
</dbReference>
<dbReference type="InterPro" id="IPR019861">
    <property type="entry name" value="PorP/SprF_Bacteroidetes"/>
</dbReference>
<dbReference type="Proteomes" id="UP000294830">
    <property type="component" value="Unassembled WGS sequence"/>
</dbReference>
<reference evidence="2 3" key="1">
    <citation type="submission" date="2019-03" db="EMBL/GenBank/DDBJ databases">
        <title>Genomic Encyclopedia of Archaeal and Bacterial Type Strains, Phase II (KMG-II): from individual species to whole genera.</title>
        <authorList>
            <person name="Goeker M."/>
        </authorList>
    </citation>
    <scope>NUCLEOTIDE SEQUENCE [LARGE SCALE GENOMIC DNA]</scope>
    <source>
        <strain evidence="2 3">RL-C</strain>
    </source>
</reference>
<evidence type="ECO:0000256" key="1">
    <source>
        <dbReference type="SAM" id="SignalP"/>
    </source>
</evidence>
<dbReference type="Pfam" id="PF11751">
    <property type="entry name" value="PorP_SprF"/>
    <property type="match status" value="1"/>
</dbReference>
<organism evidence="2 3">
    <name type="scientific">Acetobacteroides hydrogenigenes</name>
    <dbReference type="NCBI Taxonomy" id="979970"/>
    <lineage>
        <taxon>Bacteria</taxon>
        <taxon>Pseudomonadati</taxon>
        <taxon>Bacteroidota</taxon>
        <taxon>Bacteroidia</taxon>
        <taxon>Bacteroidales</taxon>
        <taxon>Rikenellaceae</taxon>
        <taxon>Acetobacteroides</taxon>
    </lineage>
</organism>
<keyword evidence="3" id="KW-1185">Reference proteome</keyword>
<evidence type="ECO:0000313" key="3">
    <source>
        <dbReference type="Proteomes" id="UP000294830"/>
    </source>
</evidence>
<comment type="caution">
    <text evidence="2">The sequence shown here is derived from an EMBL/GenBank/DDBJ whole genome shotgun (WGS) entry which is preliminary data.</text>
</comment>
<keyword evidence="1" id="KW-0732">Signal</keyword>
<evidence type="ECO:0000313" key="2">
    <source>
        <dbReference type="EMBL" id="TCN66384.1"/>
    </source>
</evidence>
<name>A0A4R2EJ35_9BACT</name>
<feature type="chain" id="PRO_5020791157" evidence="1">
    <location>
        <begin position="24"/>
        <end position="318"/>
    </location>
</feature>
<dbReference type="AlphaFoldDB" id="A0A4R2EJ35"/>
<accession>A0A4R2EJ35</accession>
<proteinExistence type="predicted"/>
<feature type="signal peptide" evidence="1">
    <location>
        <begin position="1"/>
        <end position="23"/>
    </location>
</feature>
<sequence length="318" mass="35755">MKRFAYILCTTVVMLLGVDGARAQQDPQLSQYMWNPYILNPAVAGTLGNYQVRFNSRFQWAGINDAPQTYQICAYGPDVRRRMGWGAQLYSDILGPISSTGFLASYGYNIQLSEMFSLSGGLSIGGLQYKVDGTKLDAGDLQNHPELFDLWQNDPSLLKSTISAFAPDANLGLYLYASNMHFGISAQHLFGSKLNFNNETIGVNRLRQHLYLSGGYILPINREFAIEPTVLAKFMSGAPLVPELNCKAKYRLEYRRVESELWGGISFRYGDAAALMFGIVYEKKYLFGYSFDWSYTQLGRYSNGTHEVMIGVLFDKIK</sequence>
<dbReference type="NCBIfam" id="TIGR03519">
    <property type="entry name" value="T9SS_PorP_fam"/>
    <property type="match status" value="1"/>
</dbReference>
<protein>
    <submittedName>
        <fullName evidence="2">Type IX secretion system PorP/SprF family membrane protein</fullName>
    </submittedName>
</protein>